<dbReference type="SUPFAM" id="SSF54637">
    <property type="entry name" value="Thioesterase/thiol ester dehydrase-isomerase"/>
    <property type="match status" value="1"/>
</dbReference>
<dbReference type="PANTHER" id="PTHR30272:SF3">
    <property type="entry name" value="(3R)-HYDROXYMYRISTOYL-[ACYL CARRIER PROTEIN] DEHYDRATASE"/>
    <property type="match status" value="1"/>
</dbReference>
<dbReference type="AlphaFoldDB" id="A0A365XVT0"/>
<dbReference type="GO" id="GO:0016829">
    <property type="term" value="F:lyase activity"/>
    <property type="evidence" value="ECO:0007669"/>
    <property type="project" value="UniProtKB-KW"/>
</dbReference>
<organism evidence="2 3">
    <name type="scientific">Chitinophaga flava</name>
    <dbReference type="NCBI Taxonomy" id="2259036"/>
    <lineage>
        <taxon>Bacteria</taxon>
        <taxon>Pseudomonadati</taxon>
        <taxon>Bacteroidota</taxon>
        <taxon>Chitinophagia</taxon>
        <taxon>Chitinophagales</taxon>
        <taxon>Chitinophagaceae</taxon>
        <taxon>Chitinophaga</taxon>
    </lineage>
</organism>
<keyword evidence="1" id="KW-0456">Lyase</keyword>
<dbReference type="CDD" id="cd01288">
    <property type="entry name" value="FabZ"/>
    <property type="match status" value="1"/>
</dbReference>
<evidence type="ECO:0000256" key="1">
    <source>
        <dbReference type="ARBA" id="ARBA00023239"/>
    </source>
</evidence>
<proteinExistence type="predicted"/>
<keyword evidence="3" id="KW-1185">Reference proteome</keyword>
<dbReference type="RefSeq" id="WP_113619172.1">
    <property type="nucleotide sequence ID" value="NZ_QFFJ01000002.1"/>
</dbReference>
<dbReference type="Gene3D" id="3.10.129.10">
    <property type="entry name" value="Hotdog Thioesterase"/>
    <property type="match status" value="1"/>
</dbReference>
<reference evidence="2 3" key="1">
    <citation type="submission" date="2018-05" db="EMBL/GenBank/DDBJ databases">
        <title>Chitinophaga sp. K3CV102501T nov., isolated from isolated from a monsoon evergreen broad-leaved forest soil.</title>
        <authorList>
            <person name="Lv Y."/>
        </authorList>
    </citation>
    <scope>NUCLEOTIDE SEQUENCE [LARGE SCALE GENOMIC DNA]</scope>
    <source>
        <strain evidence="2 3">GDMCC 1.1325</strain>
    </source>
</reference>
<dbReference type="OrthoDB" id="9772788at2"/>
<comment type="caution">
    <text evidence="2">The sequence shown here is derived from an EMBL/GenBank/DDBJ whole genome shotgun (WGS) entry which is preliminary data.</text>
</comment>
<name>A0A365XVT0_9BACT</name>
<dbReference type="Proteomes" id="UP000253410">
    <property type="component" value="Unassembled WGS sequence"/>
</dbReference>
<dbReference type="PANTHER" id="PTHR30272">
    <property type="entry name" value="3-HYDROXYACYL-[ACYL-CARRIER-PROTEIN] DEHYDRATASE"/>
    <property type="match status" value="1"/>
</dbReference>
<dbReference type="InterPro" id="IPR013114">
    <property type="entry name" value="FabA_FabZ"/>
</dbReference>
<evidence type="ECO:0000313" key="2">
    <source>
        <dbReference type="EMBL" id="RBL90423.1"/>
    </source>
</evidence>
<evidence type="ECO:0000313" key="3">
    <source>
        <dbReference type="Proteomes" id="UP000253410"/>
    </source>
</evidence>
<gene>
    <name evidence="2" type="ORF">DF182_28600</name>
</gene>
<dbReference type="Pfam" id="PF07977">
    <property type="entry name" value="FabA"/>
    <property type="match status" value="1"/>
</dbReference>
<accession>A0A365XVT0</accession>
<dbReference type="InterPro" id="IPR029069">
    <property type="entry name" value="HotDog_dom_sf"/>
</dbReference>
<protein>
    <submittedName>
        <fullName evidence="2">Beta-hydroxyacyl-ACP dehydratase</fullName>
    </submittedName>
</protein>
<dbReference type="EMBL" id="QFFJ01000002">
    <property type="protein sequence ID" value="RBL90423.1"/>
    <property type="molecule type" value="Genomic_DNA"/>
</dbReference>
<sequence length="139" mass="15034">MRSSDAVETLIPHRAPFLFADRVTAVSNEEIIGYKTFSEDSELLKGSFPAHGFVPGVILIESMAQCGGAGIKLLGLADGLFGLAGIETARFMKGAHYGVPIRYAIKNIRVSEKIIKQSGIAYMNEEPVMEATWTCVKIG</sequence>